<evidence type="ECO:0000256" key="4">
    <source>
        <dbReference type="ARBA" id="ARBA00022705"/>
    </source>
</evidence>
<keyword evidence="3" id="KW-0615">Plasmid copy control</keyword>
<comment type="function">
    <text evidence="1">This protein is essential for plasmid replication; it is involved in copy control functions.</text>
</comment>
<reference evidence="5" key="1">
    <citation type="journal article" date="2000" name="Proc. Natl. Acad. Sci. U.S.A.">
        <title>Post-symbiotic plasmid acquisition and evolution of the repA1-replicon in Buchnera aphidicola.</title>
        <authorList>
            <person name="Van Ham R.C.H.J."/>
            <person name="Gonzalez-Candelas F."/>
            <person name="Silva F.J."/>
            <person name="Sabater B."/>
            <person name="Moya A."/>
            <person name="Latorre A."/>
        </authorList>
    </citation>
    <scope>NUCLEOTIDE SEQUENCE</scope>
    <source>
        <strain evidence="5">Geoica urticularia</strain>
        <plasmid evidence="5">pBGu1</plasmid>
    </source>
</reference>
<dbReference type="GO" id="GO:0006276">
    <property type="term" value="P:plasmid maintenance"/>
    <property type="evidence" value="ECO:0007669"/>
    <property type="project" value="UniProtKB-KW"/>
</dbReference>
<evidence type="ECO:0000256" key="2">
    <source>
        <dbReference type="ARBA" id="ARBA00008256"/>
    </source>
</evidence>
<accession>Q9F4E0</accession>
<sequence length="305" mass="35618">MSKRKNYVNNMCPVFNPPKNDKKRPAFINYALGQAKKIDVARSELNYILQPKDSKTGSLISRISYFLNVKFNNVLSSRHRQLNEHRAAAMRAIVPAMVYHFNITSNLVQASIEQLADECGLSTISKSGNKSITRVSRLISEFMEPMGFIKCEKRWDKILGCYMPKIITLTPLFFELFGVSKEKLKNAKKQQLGWINKKLSEKGLKTLSLEDAKLKSKENQLKRILESRSNLYLLQRKKRYAKRLFRLDEKCIRQRIIKHLISKYSILELNKISLQEFKKQVNMEYFYLRNLANGSYLKEKSNFCL</sequence>
<dbReference type="AlphaFoldDB" id="Q9F4E0"/>
<geneLocation type="plasmid" evidence="5">
    <name>pBGu1</name>
</geneLocation>
<dbReference type="EMBL" id="AJ404863">
    <property type="protein sequence ID" value="CAC10487.1"/>
    <property type="molecule type" value="Genomic_DNA"/>
</dbReference>
<name>Q9F4E0_9GAMM</name>
<evidence type="ECO:0000313" key="5">
    <source>
        <dbReference type="EMBL" id="CAC10487.1"/>
    </source>
</evidence>
<protein>
    <submittedName>
        <fullName evidence="5">RepA1 protein</fullName>
    </submittedName>
</protein>
<organism evidence="5">
    <name type="scientific">Buchnera aphidicola</name>
    <dbReference type="NCBI Taxonomy" id="9"/>
    <lineage>
        <taxon>Bacteria</taxon>
        <taxon>Pseudomonadati</taxon>
        <taxon>Pseudomonadota</taxon>
        <taxon>Gammaproteobacteria</taxon>
        <taxon>Enterobacterales</taxon>
        <taxon>Erwiniaceae</taxon>
        <taxon>Buchnera</taxon>
    </lineage>
</organism>
<dbReference type="Pfam" id="PF02387">
    <property type="entry name" value="IncFII_repA"/>
    <property type="match status" value="1"/>
</dbReference>
<comment type="similarity">
    <text evidence="2">Belongs to the IncFII RepA family.</text>
</comment>
<reference evidence="5" key="2">
    <citation type="submission" date="2000-07" db="EMBL/GenBank/DDBJ databases">
        <authorList>
            <person name="Van Ham R.C."/>
        </authorList>
    </citation>
    <scope>NUCLEOTIDE SEQUENCE</scope>
    <source>
        <strain evidence="5">Geoica urticularia</strain>
        <plasmid evidence="5">pBGu1</plasmid>
    </source>
</reference>
<keyword evidence="5" id="KW-0614">Plasmid</keyword>
<dbReference type="GO" id="GO:0006260">
    <property type="term" value="P:DNA replication"/>
    <property type="evidence" value="ECO:0007669"/>
    <property type="project" value="UniProtKB-KW"/>
</dbReference>
<proteinExistence type="inferred from homology"/>
<dbReference type="NCBIfam" id="NF040977">
    <property type="entry name" value="RepA_IncFII_LM"/>
    <property type="match status" value="1"/>
</dbReference>
<dbReference type="InterPro" id="IPR003446">
    <property type="entry name" value="Plasmid_replication_init_RepA"/>
</dbReference>
<keyword evidence="4" id="KW-0235">DNA replication</keyword>
<evidence type="ECO:0000256" key="1">
    <source>
        <dbReference type="ARBA" id="ARBA00002740"/>
    </source>
</evidence>
<evidence type="ECO:0000256" key="3">
    <source>
        <dbReference type="ARBA" id="ARBA00022689"/>
    </source>
</evidence>
<gene>
    <name evidence="5" type="primary">repA1</name>
</gene>